<dbReference type="STRING" id="743788.S8E167"/>
<dbReference type="eggNOG" id="KOG2053">
    <property type="taxonomic scope" value="Eukaryota"/>
</dbReference>
<organism evidence="3 4">
    <name type="scientific">Fomitopsis schrenkii</name>
    <name type="common">Brown rot fungus</name>
    <dbReference type="NCBI Taxonomy" id="2126942"/>
    <lineage>
        <taxon>Eukaryota</taxon>
        <taxon>Fungi</taxon>
        <taxon>Dikarya</taxon>
        <taxon>Basidiomycota</taxon>
        <taxon>Agaricomycotina</taxon>
        <taxon>Agaricomycetes</taxon>
        <taxon>Polyporales</taxon>
        <taxon>Fomitopsis</taxon>
    </lineage>
</organism>
<evidence type="ECO:0008006" key="5">
    <source>
        <dbReference type="Google" id="ProtNLM"/>
    </source>
</evidence>
<evidence type="ECO:0000313" key="4">
    <source>
        <dbReference type="Proteomes" id="UP000015241"/>
    </source>
</evidence>
<dbReference type="AlphaFoldDB" id="S8E167"/>
<protein>
    <recommendedName>
        <fullName evidence="5">Actin cytoskeleton organization protein</fullName>
    </recommendedName>
</protein>
<comment type="similarity">
    <text evidence="1">Belongs to the MDM20/NAA25 family.</text>
</comment>
<dbReference type="PANTHER" id="PTHR22767:SF3">
    <property type="entry name" value="N-ALPHA-ACETYLTRANSFERASE 25, NATB AUXILIARY SUBUNIT"/>
    <property type="match status" value="1"/>
</dbReference>
<proteinExistence type="inferred from homology"/>
<evidence type="ECO:0000256" key="1">
    <source>
        <dbReference type="ARBA" id="ARBA00006298"/>
    </source>
</evidence>
<dbReference type="Proteomes" id="UP000015241">
    <property type="component" value="Unassembled WGS sequence"/>
</dbReference>
<dbReference type="Pfam" id="PF09797">
    <property type="entry name" value="NatB_MDM20"/>
    <property type="match status" value="1"/>
</dbReference>
<dbReference type="HOGENOM" id="CLU_008075_1_0_1"/>
<gene>
    <name evidence="3" type="ORF">FOMPIDRAFT_1031393</name>
</gene>
<dbReference type="FunCoup" id="S8E167">
    <property type="interactions" value="626"/>
</dbReference>
<dbReference type="InterPro" id="IPR011990">
    <property type="entry name" value="TPR-like_helical_dom_sf"/>
</dbReference>
<sequence>MSSAALDRQIRPIYEALDTGSNKSAILACNKLLKKHPKNDLIKALKALALVRSQKVEESLVVCDEVLASKPTDESTLGAMMHVLRGLGRHTDMVAMYEDAYKQQPSNEELGSQAFMANVRIGNWKSAQQIATKLHKQFHDDHYLYWSVMSAVLQASDPTTPPGIRPVLLKLAHRLISSSTTPSFYNADRFYLHLLILRDLELYDEAYELLNNDIGQTICASSLTCDEIRREIWWRKGLVKEEGERAKAQILEAKGRNWLEFLALLDATFADPQEEASTRIEEARKVFEQVAEGDGRTDRSGRLALLELDKRAVAHGAPSTGSLDLLREYFTTFGDKLVCFEDLQPYVQLEDALLAEWTRFLESQSSSFTSVPDLNRYLNAQKLLRYNLPASQITAELETSRAAQYLQVYLDALKLGKDLPDTELQPADDLALLSGQAFVSAWRAGGDAAYLYNAVAALEYASSRSKQSYKIRLLLIRIYRLLGAPSLALEHYRAINVKQIQNDTLAHLIMTRATLFSLSSVGDLTYTSEALESSQIYISNSQETAEYTVRAFGNEKYSQLPEFILFEERLDNSLQRDLTKIEHVRMRITHEPLISDLVDMELIELKFIFDRLDLVHHDNRDFDVIPNYQPRCGPSFNEQTVLLDKQPGLGWLSTYLRIYIKIFQSASDLDDTVEDKLLIGDRPKPSVDPDTKLPLKERLALQKPEELEELTPEERSFLQYATALADWLAPFHDYIRPPPAAVLAEAAKQTELKTGFPLKGYEPPKNGTATNGHSKKAEEPPTLADTPDVINKFFDDMNVRFKEALEAGRLPPELLQLVTLTQEGLLVLAIETQRFKPAAVIKQYRLGAMVQIFKDIRTKAVAVLEEMSATLVKLAEEGATVDSRKAFVESCKPVWDASGLLDHDFVSNISKKVTESRKLVLDGVGKGVVKVCKNHA</sequence>
<name>S8E167_FOMSC</name>
<dbReference type="OrthoDB" id="1874341at2759"/>
<evidence type="ECO:0000256" key="2">
    <source>
        <dbReference type="SAM" id="MobiDB-lite"/>
    </source>
</evidence>
<dbReference type="PANTHER" id="PTHR22767">
    <property type="entry name" value="N-TERMINAL ACETYLTRANSFERASE-RELATED"/>
    <property type="match status" value="1"/>
</dbReference>
<dbReference type="Gene3D" id="1.25.40.1040">
    <property type="match status" value="1"/>
</dbReference>
<dbReference type="InterPro" id="IPR019183">
    <property type="entry name" value="NAA25_NatB_aux_su"/>
</dbReference>
<accession>S8E167</accession>
<dbReference type="SUPFAM" id="SSF48452">
    <property type="entry name" value="TPR-like"/>
    <property type="match status" value="1"/>
</dbReference>
<evidence type="ECO:0000313" key="3">
    <source>
        <dbReference type="EMBL" id="EPS98542.1"/>
    </source>
</evidence>
<dbReference type="EMBL" id="KE504164">
    <property type="protein sequence ID" value="EPS98542.1"/>
    <property type="molecule type" value="Genomic_DNA"/>
</dbReference>
<dbReference type="GO" id="GO:0031416">
    <property type="term" value="C:NatB complex"/>
    <property type="evidence" value="ECO:0007669"/>
    <property type="project" value="TreeGrafter"/>
</dbReference>
<feature type="region of interest" description="Disordered" evidence="2">
    <location>
        <begin position="755"/>
        <end position="783"/>
    </location>
</feature>
<dbReference type="InParanoid" id="S8E167"/>
<reference evidence="3 4" key="1">
    <citation type="journal article" date="2012" name="Science">
        <title>The Paleozoic origin of enzymatic lignin decomposition reconstructed from 31 fungal genomes.</title>
        <authorList>
            <person name="Floudas D."/>
            <person name="Binder M."/>
            <person name="Riley R."/>
            <person name="Barry K."/>
            <person name="Blanchette R.A."/>
            <person name="Henrissat B."/>
            <person name="Martinez A.T."/>
            <person name="Otillar R."/>
            <person name="Spatafora J.W."/>
            <person name="Yadav J.S."/>
            <person name="Aerts A."/>
            <person name="Benoit I."/>
            <person name="Boyd A."/>
            <person name="Carlson A."/>
            <person name="Copeland A."/>
            <person name="Coutinho P.M."/>
            <person name="de Vries R.P."/>
            <person name="Ferreira P."/>
            <person name="Findley K."/>
            <person name="Foster B."/>
            <person name="Gaskell J."/>
            <person name="Glotzer D."/>
            <person name="Gorecki P."/>
            <person name="Heitman J."/>
            <person name="Hesse C."/>
            <person name="Hori C."/>
            <person name="Igarashi K."/>
            <person name="Jurgens J.A."/>
            <person name="Kallen N."/>
            <person name="Kersten P."/>
            <person name="Kohler A."/>
            <person name="Kuees U."/>
            <person name="Kumar T.K.A."/>
            <person name="Kuo A."/>
            <person name="LaButti K."/>
            <person name="Larrondo L.F."/>
            <person name="Lindquist E."/>
            <person name="Ling A."/>
            <person name="Lombard V."/>
            <person name="Lucas S."/>
            <person name="Lundell T."/>
            <person name="Martin R."/>
            <person name="McLaughlin D.J."/>
            <person name="Morgenstern I."/>
            <person name="Morin E."/>
            <person name="Murat C."/>
            <person name="Nagy L.G."/>
            <person name="Nolan M."/>
            <person name="Ohm R.A."/>
            <person name="Patyshakuliyeva A."/>
            <person name="Rokas A."/>
            <person name="Ruiz-Duenas F.J."/>
            <person name="Sabat G."/>
            <person name="Salamov A."/>
            <person name="Samejima M."/>
            <person name="Schmutz J."/>
            <person name="Slot J.C."/>
            <person name="St John F."/>
            <person name="Stenlid J."/>
            <person name="Sun H."/>
            <person name="Sun S."/>
            <person name="Syed K."/>
            <person name="Tsang A."/>
            <person name="Wiebenga A."/>
            <person name="Young D."/>
            <person name="Pisabarro A."/>
            <person name="Eastwood D.C."/>
            <person name="Martin F."/>
            <person name="Cullen D."/>
            <person name="Grigoriev I.V."/>
            <person name="Hibbett D.S."/>
        </authorList>
    </citation>
    <scope>NUCLEOTIDE SEQUENCE</scope>
    <source>
        <strain evidence="4">FP-58527</strain>
    </source>
</reference>
<keyword evidence="4" id="KW-1185">Reference proteome</keyword>